<proteinExistence type="predicted"/>
<keyword evidence="3" id="KW-1185">Reference proteome</keyword>
<feature type="compositionally biased region" description="Polar residues" evidence="1">
    <location>
        <begin position="14"/>
        <end position="33"/>
    </location>
</feature>
<reference evidence="3" key="1">
    <citation type="submission" date="2019-04" db="EMBL/GenBank/DDBJ databases">
        <title>Friends and foes A comparative genomics studyof 23 Aspergillus species from section Flavi.</title>
        <authorList>
            <consortium name="DOE Joint Genome Institute"/>
            <person name="Kjaerbolling I."/>
            <person name="Vesth T."/>
            <person name="Frisvad J.C."/>
            <person name="Nybo J.L."/>
            <person name="Theobald S."/>
            <person name="Kildgaard S."/>
            <person name="Isbrandt T."/>
            <person name="Kuo A."/>
            <person name="Sato A."/>
            <person name="Lyhne E.K."/>
            <person name="Kogle M.E."/>
            <person name="Wiebenga A."/>
            <person name="Kun R.S."/>
            <person name="Lubbers R.J."/>
            <person name="Makela M.R."/>
            <person name="Barry K."/>
            <person name="Chovatia M."/>
            <person name="Clum A."/>
            <person name="Daum C."/>
            <person name="Haridas S."/>
            <person name="He G."/>
            <person name="LaButti K."/>
            <person name="Lipzen A."/>
            <person name="Mondo S."/>
            <person name="Riley R."/>
            <person name="Salamov A."/>
            <person name="Simmons B.A."/>
            <person name="Magnuson J.K."/>
            <person name="Henrissat B."/>
            <person name="Mortensen U.H."/>
            <person name="Larsen T.O."/>
            <person name="Devries R.P."/>
            <person name="Grigoriev I.V."/>
            <person name="Machida M."/>
            <person name="Baker S.E."/>
            <person name="Andersen M.R."/>
        </authorList>
    </citation>
    <scope>NUCLEOTIDE SEQUENCE [LARGE SCALE GENOMIC DNA]</scope>
    <source>
        <strain evidence="3">CBS 553.77</strain>
    </source>
</reference>
<dbReference type="AlphaFoldDB" id="A0A5N6YZ28"/>
<gene>
    <name evidence="2" type="ORF">BDV28DRAFT_142295</name>
</gene>
<protein>
    <submittedName>
        <fullName evidence="2">Uncharacterized protein</fullName>
    </submittedName>
</protein>
<dbReference type="EMBL" id="ML739366">
    <property type="protein sequence ID" value="KAE8348970.1"/>
    <property type="molecule type" value="Genomic_DNA"/>
</dbReference>
<accession>A0A5N6YZ28</accession>
<organism evidence="2 3">
    <name type="scientific">Aspergillus coremiiformis</name>
    <dbReference type="NCBI Taxonomy" id="138285"/>
    <lineage>
        <taxon>Eukaryota</taxon>
        <taxon>Fungi</taxon>
        <taxon>Dikarya</taxon>
        <taxon>Ascomycota</taxon>
        <taxon>Pezizomycotina</taxon>
        <taxon>Eurotiomycetes</taxon>
        <taxon>Eurotiomycetidae</taxon>
        <taxon>Eurotiales</taxon>
        <taxon>Aspergillaceae</taxon>
        <taxon>Aspergillus</taxon>
        <taxon>Aspergillus subgen. Circumdati</taxon>
    </lineage>
</organism>
<dbReference type="Proteomes" id="UP000327118">
    <property type="component" value="Unassembled WGS sequence"/>
</dbReference>
<evidence type="ECO:0000313" key="2">
    <source>
        <dbReference type="EMBL" id="KAE8348970.1"/>
    </source>
</evidence>
<sequence length="55" mass="6173">MNFRYRLLTTLPRTNSTVRTPTSCTPISNSPTSPIYKAQELPVTSGRYHKHSHAG</sequence>
<feature type="region of interest" description="Disordered" evidence="1">
    <location>
        <begin position="14"/>
        <end position="35"/>
    </location>
</feature>
<evidence type="ECO:0000256" key="1">
    <source>
        <dbReference type="SAM" id="MobiDB-lite"/>
    </source>
</evidence>
<name>A0A5N6YZ28_9EURO</name>
<evidence type="ECO:0000313" key="3">
    <source>
        <dbReference type="Proteomes" id="UP000327118"/>
    </source>
</evidence>